<dbReference type="AlphaFoldDB" id="A0A087T7H6"/>
<keyword evidence="3" id="KW-0732">Signal</keyword>
<protein>
    <submittedName>
        <fullName evidence="4">Leucine-rich repeat-containing G-protein coupled receptor 4</fullName>
    </submittedName>
</protein>
<feature type="non-terminal residue" evidence="4">
    <location>
        <position position="301"/>
    </location>
</feature>
<proteinExistence type="predicted"/>
<dbReference type="STRING" id="407821.A0A087T7H6"/>
<sequence length="301" mass="34491">MASVWVISLLSLFFAFASCAPMTCPTMEDLQPCSCKRVAYGLHVICANFNSSSSLLKVFRILRDYRVNNVLLHGLYITDMLPSNLFDGLQIKQLRVEKSKLKFSQPAFTGLDDSLNVLNVAQHSMIKSKEGFSLARLTKLTELNVQSNHLVKIRDTWLNEKTPNVNTVILDDNDITEVESFAFSKLSQLKTISMADNRIKTVKRSMFPRPAQFLFRMDLSHNIIEELPSDFFVEMPSLTEVIFSGNELQTLPQATWTPVWENLSQVFLYNNKIVCDKELDWLKRYRQVHQLEGDCVAPKEQ</sequence>
<dbReference type="InterPro" id="IPR001611">
    <property type="entry name" value="Leu-rich_rpt"/>
</dbReference>
<keyword evidence="4" id="KW-0675">Receptor</keyword>
<keyword evidence="2" id="KW-0677">Repeat</keyword>
<dbReference type="OMA" id="NIHPCRC"/>
<evidence type="ECO:0000256" key="3">
    <source>
        <dbReference type="SAM" id="SignalP"/>
    </source>
</evidence>
<dbReference type="InterPro" id="IPR003591">
    <property type="entry name" value="Leu-rich_rpt_typical-subtyp"/>
</dbReference>
<dbReference type="SUPFAM" id="SSF52058">
    <property type="entry name" value="L domain-like"/>
    <property type="match status" value="1"/>
</dbReference>
<dbReference type="Gene3D" id="3.80.10.10">
    <property type="entry name" value="Ribonuclease Inhibitor"/>
    <property type="match status" value="1"/>
</dbReference>
<dbReference type="InterPro" id="IPR032675">
    <property type="entry name" value="LRR_dom_sf"/>
</dbReference>
<dbReference type="Pfam" id="PF13855">
    <property type="entry name" value="LRR_8"/>
    <property type="match status" value="1"/>
</dbReference>
<evidence type="ECO:0000256" key="2">
    <source>
        <dbReference type="ARBA" id="ARBA00022737"/>
    </source>
</evidence>
<feature type="signal peptide" evidence="3">
    <location>
        <begin position="1"/>
        <end position="19"/>
    </location>
</feature>
<dbReference type="PANTHER" id="PTHR24366:SF96">
    <property type="entry name" value="LEUCINE RICH REPEAT CONTAINING 53"/>
    <property type="match status" value="1"/>
</dbReference>
<evidence type="ECO:0000313" key="4">
    <source>
        <dbReference type="EMBL" id="KFM61065.1"/>
    </source>
</evidence>
<accession>A0A087T7H6</accession>
<reference evidence="4 5" key="1">
    <citation type="submission" date="2013-11" db="EMBL/GenBank/DDBJ databases">
        <title>Genome sequencing of Stegodyphus mimosarum.</title>
        <authorList>
            <person name="Bechsgaard J."/>
        </authorList>
    </citation>
    <scope>NUCLEOTIDE SEQUENCE [LARGE SCALE GENOMIC DNA]</scope>
</reference>
<feature type="chain" id="PRO_5001829368" evidence="3">
    <location>
        <begin position="20"/>
        <end position="301"/>
    </location>
</feature>
<dbReference type="Proteomes" id="UP000054359">
    <property type="component" value="Unassembled WGS sequence"/>
</dbReference>
<dbReference type="SMART" id="SM00369">
    <property type="entry name" value="LRR_TYP"/>
    <property type="match status" value="3"/>
</dbReference>
<organism evidence="4 5">
    <name type="scientific">Stegodyphus mimosarum</name>
    <name type="common">African social velvet spider</name>
    <dbReference type="NCBI Taxonomy" id="407821"/>
    <lineage>
        <taxon>Eukaryota</taxon>
        <taxon>Metazoa</taxon>
        <taxon>Ecdysozoa</taxon>
        <taxon>Arthropoda</taxon>
        <taxon>Chelicerata</taxon>
        <taxon>Arachnida</taxon>
        <taxon>Araneae</taxon>
        <taxon>Araneomorphae</taxon>
        <taxon>Entelegynae</taxon>
        <taxon>Eresoidea</taxon>
        <taxon>Eresidae</taxon>
        <taxon>Stegodyphus</taxon>
    </lineage>
</organism>
<evidence type="ECO:0000313" key="5">
    <source>
        <dbReference type="Proteomes" id="UP000054359"/>
    </source>
</evidence>
<evidence type="ECO:0000256" key="1">
    <source>
        <dbReference type="ARBA" id="ARBA00022614"/>
    </source>
</evidence>
<keyword evidence="5" id="KW-1185">Reference proteome</keyword>
<gene>
    <name evidence="4" type="ORF">X975_13973</name>
</gene>
<dbReference type="OrthoDB" id="2013775at2759"/>
<keyword evidence="1" id="KW-0433">Leucine-rich repeat</keyword>
<name>A0A087T7H6_STEMI</name>
<dbReference type="EMBL" id="KK113794">
    <property type="protein sequence ID" value="KFM61065.1"/>
    <property type="molecule type" value="Genomic_DNA"/>
</dbReference>
<dbReference type="PANTHER" id="PTHR24366">
    <property type="entry name" value="IG(IMMUNOGLOBULIN) AND LRR(LEUCINE RICH REPEAT) DOMAINS"/>
    <property type="match status" value="1"/>
</dbReference>